<comment type="caution">
    <text evidence="1">The sequence shown here is derived from an EMBL/GenBank/DDBJ whole genome shotgun (WGS) entry which is preliminary data.</text>
</comment>
<evidence type="ECO:0000313" key="1">
    <source>
        <dbReference type="EMBL" id="KAE9246258.1"/>
    </source>
</evidence>
<dbReference type="Proteomes" id="UP000476176">
    <property type="component" value="Unassembled WGS sequence"/>
</dbReference>
<protein>
    <submittedName>
        <fullName evidence="1">Uncharacterized protein</fullName>
    </submittedName>
</protein>
<reference evidence="1 2" key="1">
    <citation type="submission" date="2018-09" db="EMBL/GenBank/DDBJ databases">
        <title>Genomic investigation of the strawberry pathogen Phytophthora fragariae indicates pathogenicity is determined by transcriptional variation in three key races.</title>
        <authorList>
            <person name="Adams T.M."/>
            <person name="Armitage A.D."/>
            <person name="Sobczyk M.K."/>
            <person name="Bates H.J."/>
            <person name="Dunwell J.M."/>
            <person name="Nellist C.F."/>
            <person name="Harrison R.J."/>
        </authorList>
    </citation>
    <scope>NUCLEOTIDE SEQUENCE [LARGE SCALE GENOMIC DNA]</scope>
    <source>
        <strain evidence="1 2">BC-23</strain>
    </source>
</reference>
<evidence type="ECO:0000313" key="2">
    <source>
        <dbReference type="Proteomes" id="UP000476176"/>
    </source>
</evidence>
<accession>A0A6G0PHI5</accession>
<dbReference type="AlphaFoldDB" id="A0A6G0PHI5"/>
<dbReference type="EMBL" id="QXGC01000174">
    <property type="protein sequence ID" value="KAE9246258.1"/>
    <property type="molecule type" value="Genomic_DNA"/>
</dbReference>
<gene>
    <name evidence="1" type="ORF">PF004_g4882</name>
</gene>
<proteinExistence type="predicted"/>
<sequence>MLKSMMHQAGLPRSFCSEALKNAVYIKNNKGTESIPYEMMFGVKPDVHRIQQLMGMSGYTGRRKHHDNAKLGYGLGYAEDIVGCKVFFPGEHTAKLVPDVRVAEGVMYRDRYDVIPEDYDMESLEYKPVSKQ</sequence>
<name>A0A6G0PHI5_9STRA</name>
<organism evidence="1 2">
    <name type="scientific">Phytophthora fragariae</name>
    <dbReference type="NCBI Taxonomy" id="53985"/>
    <lineage>
        <taxon>Eukaryota</taxon>
        <taxon>Sar</taxon>
        <taxon>Stramenopiles</taxon>
        <taxon>Oomycota</taxon>
        <taxon>Peronosporomycetes</taxon>
        <taxon>Peronosporales</taxon>
        <taxon>Peronosporaceae</taxon>
        <taxon>Phytophthora</taxon>
    </lineage>
</organism>